<reference evidence="3" key="1">
    <citation type="journal article" date="2011" name="Genome Biol.">
        <title>Comparative genomics of the social amoebae Dictyostelium discoideum and Dictyostelium purpureum.</title>
        <authorList>
            <consortium name="US DOE Joint Genome Institute (JGI-PGF)"/>
            <person name="Sucgang R."/>
            <person name="Kuo A."/>
            <person name="Tian X."/>
            <person name="Salerno W."/>
            <person name="Parikh A."/>
            <person name="Feasley C.L."/>
            <person name="Dalin E."/>
            <person name="Tu H."/>
            <person name="Huang E."/>
            <person name="Barry K."/>
            <person name="Lindquist E."/>
            <person name="Shapiro H."/>
            <person name="Bruce D."/>
            <person name="Schmutz J."/>
            <person name="Salamov A."/>
            <person name="Fey P."/>
            <person name="Gaudet P."/>
            <person name="Anjard C."/>
            <person name="Babu M.M."/>
            <person name="Basu S."/>
            <person name="Bushmanova Y."/>
            <person name="van der Wel H."/>
            <person name="Katoh-Kurasawa M."/>
            <person name="Dinh C."/>
            <person name="Coutinho P.M."/>
            <person name="Saito T."/>
            <person name="Elias M."/>
            <person name="Schaap P."/>
            <person name="Kay R.R."/>
            <person name="Henrissat B."/>
            <person name="Eichinger L."/>
            <person name="Rivero F."/>
            <person name="Putnam N.H."/>
            <person name="West C.M."/>
            <person name="Loomis W.F."/>
            <person name="Chisholm R.L."/>
            <person name="Shaulsky G."/>
            <person name="Strassmann J.E."/>
            <person name="Queller D.C."/>
            <person name="Kuspa A."/>
            <person name="Grigoriev I.V."/>
        </authorList>
    </citation>
    <scope>NUCLEOTIDE SEQUENCE [LARGE SCALE GENOMIC DNA]</scope>
    <source>
        <strain evidence="3">QSDP1</strain>
    </source>
</reference>
<gene>
    <name evidence="2" type="ORF">DICPUDRAFT_78031</name>
</gene>
<keyword evidence="3" id="KW-1185">Reference proteome</keyword>
<dbReference type="RefSeq" id="XP_003287181.1">
    <property type="nucleotide sequence ID" value="XM_003287133.1"/>
</dbReference>
<feature type="region of interest" description="Disordered" evidence="1">
    <location>
        <begin position="1"/>
        <end position="36"/>
    </location>
</feature>
<feature type="compositionally biased region" description="Low complexity" evidence="1">
    <location>
        <begin position="9"/>
        <end position="34"/>
    </location>
</feature>
<dbReference type="InParanoid" id="F0ZIC7"/>
<dbReference type="VEuPathDB" id="AmoebaDB:DICPUDRAFT_78031"/>
<evidence type="ECO:0000313" key="3">
    <source>
        <dbReference type="Proteomes" id="UP000001064"/>
    </source>
</evidence>
<dbReference type="GeneID" id="10500884"/>
<evidence type="ECO:0000313" key="2">
    <source>
        <dbReference type="EMBL" id="EGC36303.1"/>
    </source>
</evidence>
<dbReference type="KEGG" id="dpp:DICPUDRAFT_78031"/>
<name>F0ZIC7_DICPU</name>
<sequence>MDKFLYDPNNNQTNMNNNNNNNNNNNKNSDNDSNLFINNQNESKLVFLINNTNDDPIFSNEFTKKNTLDLDQLLDIDDTEVDTTNVEYLRILEILKGETNSEKNIFNENMDTRDGNLGINKK</sequence>
<dbReference type="AlphaFoldDB" id="F0ZIC7"/>
<dbReference type="Proteomes" id="UP000001064">
    <property type="component" value="Unassembled WGS sequence"/>
</dbReference>
<accession>F0ZIC7</accession>
<dbReference type="EMBL" id="GL871031">
    <property type="protein sequence ID" value="EGC36303.1"/>
    <property type="molecule type" value="Genomic_DNA"/>
</dbReference>
<organism evidence="2 3">
    <name type="scientific">Dictyostelium purpureum</name>
    <name type="common">Slime mold</name>
    <dbReference type="NCBI Taxonomy" id="5786"/>
    <lineage>
        <taxon>Eukaryota</taxon>
        <taxon>Amoebozoa</taxon>
        <taxon>Evosea</taxon>
        <taxon>Eumycetozoa</taxon>
        <taxon>Dictyostelia</taxon>
        <taxon>Dictyosteliales</taxon>
        <taxon>Dictyosteliaceae</taxon>
        <taxon>Dictyostelium</taxon>
    </lineage>
</organism>
<proteinExistence type="predicted"/>
<protein>
    <submittedName>
        <fullName evidence="2">Uncharacterized protein</fullName>
    </submittedName>
</protein>
<evidence type="ECO:0000256" key="1">
    <source>
        <dbReference type="SAM" id="MobiDB-lite"/>
    </source>
</evidence>